<proteinExistence type="predicted"/>
<dbReference type="HOGENOM" id="CLU_039337_0_0_1"/>
<sequence length="432" mass="49667">MPALAPKAHLEGFTLPAGLKLPTIKSTRKDAAFVPTLLANNGVKNANVGMLNPKAHEKSERLPGPLIYNTMVPNFFKCSYFTRVEDIPDDLLETAIWALGMFARAWDEATEQDLRAIGHLIPGNRHETAKYLALSNTRRKFARHLLYVHNYKINRSADAIPYLRAMVENEKSRIPKAWLINPILWGMYGEALARDGSDDKEVQKMLELALQAPGTQLPVDIAVCVRVFLARVLPRLSLDTRPVEHENWVIKWFRKSPTLMEDTAMRNLLMPEEDYNDAILEQLEGEEWLASRKTTFKADNNATKICRQCETRSIQKPLLKDSRCKHIYYCVRIGQLIRKAAKTFNDKALIHALGLHRDPNRSRIYIVFKRTKYAPEASKDFRYKFHIDEMGVYKISDVMPEIESILRLRPGEGREHMDGLFEDVRRIETAQK</sequence>
<evidence type="ECO:0000313" key="2">
    <source>
        <dbReference type="Proteomes" id="UP000054279"/>
    </source>
</evidence>
<dbReference type="OrthoDB" id="2931494at2759"/>
<gene>
    <name evidence="1" type="ORF">M422DRAFT_263060</name>
</gene>
<name>A0A0C9UZX5_SPHS4</name>
<reference evidence="1 2" key="1">
    <citation type="submission" date="2014-06" db="EMBL/GenBank/DDBJ databases">
        <title>Evolutionary Origins and Diversification of the Mycorrhizal Mutualists.</title>
        <authorList>
            <consortium name="DOE Joint Genome Institute"/>
            <consortium name="Mycorrhizal Genomics Consortium"/>
            <person name="Kohler A."/>
            <person name="Kuo A."/>
            <person name="Nagy L.G."/>
            <person name="Floudas D."/>
            <person name="Copeland A."/>
            <person name="Barry K.W."/>
            <person name="Cichocki N."/>
            <person name="Veneault-Fourrey C."/>
            <person name="LaButti K."/>
            <person name="Lindquist E.A."/>
            <person name="Lipzen A."/>
            <person name="Lundell T."/>
            <person name="Morin E."/>
            <person name="Murat C."/>
            <person name="Riley R."/>
            <person name="Ohm R."/>
            <person name="Sun H."/>
            <person name="Tunlid A."/>
            <person name="Henrissat B."/>
            <person name="Grigoriev I.V."/>
            <person name="Hibbett D.S."/>
            <person name="Martin F."/>
        </authorList>
    </citation>
    <scope>NUCLEOTIDE SEQUENCE [LARGE SCALE GENOMIC DNA]</scope>
    <source>
        <strain evidence="1 2">SS14</strain>
    </source>
</reference>
<keyword evidence="2" id="KW-1185">Reference proteome</keyword>
<protein>
    <submittedName>
        <fullName evidence="1">Uncharacterized protein</fullName>
    </submittedName>
</protein>
<dbReference type="AlphaFoldDB" id="A0A0C9UZX5"/>
<accession>A0A0C9UZX5</accession>
<dbReference type="EMBL" id="KN837195">
    <property type="protein sequence ID" value="KIJ34877.1"/>
    <property type="molecule type" value="Genomic_DNA"/>
</dbReference>
<evidence type="ECO:0000313" key="1">
    <source>
        <dbReference type="EMBL" id="KIJ34877.1"/>
    </source>
</evidence>
<dbReference type="Proteomes" id="UP000054279">
    <property type="component" value="Unassembled WGS sequence"/>
</dbReference>
<organism evidence="1 2">
    <name type="scientific">Sphaerobolus stellatus (strain SS14)</name>
    <dbReference type="NCBI Taxonomy" id="990650"/>
    <lineage>
        <taxon>Eukaryota</taxon>
        <taxon>Fungi</taxon>
        <taxon>Dikarya</taxon>
        <taxon>Basidiomycota</taxon>
        <taxon>Agaricomycotina</taxon>
        <taxon>Agaricomycetes</taxon>
        <taxon>Phallomycetidae</taxon>
        <taxon>Geastrales</taxon>
        <taxon>Sphaerobolaceae</taxon>
        <taxon>Sphaerobolus</taxon>
    </lineage>
</organism>